<gene>
    <name evidence="1" type="ORF">Poli38472_004431</name>
</gene>
<dbReference type="InterPro" id="IPR052050">
    <property type="entry name" value="SecEffector_AnkRepeat"/>
</dbReference>
<evidence type="ECO:0000313" key="1">
    <source>
        <dbReference type="EMBL" id="TMW59362.1"/>
    </source>
</evidence>
<dbReference type="AlphaFoldDB" id="A0A8K1CA33"/>
<dbReference type="Pfam" id="PF13637">
    <property type="entry name" value="Ank_4"/>
    <property type="match status" value="5"/>
</dbReference>
<dbReference type="PANTHER" id="PTHR46586:SF3">
    <property type="entry name" value="ANKYRIN REPEAT-CONTAINING PROTEIN"/>
    <property type="match status" value="1"/>
</dbReference>
<organism evidence="1 2">
    <name type="scientific">Pythium oligandrum</name>
    <name type="common">Mycoparasitic fungus</name>
    <dbReference type="NCBI Taxonomy" id="41045"/>
    <lineage>
        <taxon>Eukaryota</taxon>
        <taxon>Sar</taxon>
        <taxon>Stramenopiles</taxon>
        <taxon>Oomycota</taxon>
        <taxon>Peronosporomycetes</taxon>
        <taxon>Pythiales</taxon>
        <taxon>Pythiaceae</taxon>
        <taxon>Pythium</taxon>
    </lineage>
</organism>
<accession>A0A8K1CA33</accession>
<protein>
    <submittedName>
        <fullName evidence="1">Uncharacterized protein</fullName>
    </submittedName>
</protein>
<dbReference type="PANTHER" id="PTHR46586">
    <property type="entry name" value="ANKYRIN REPEAT-CONTAINING PROTEIN"/>
    <property type="match status" value="1"/>
</dbReference>
<dbReference type="Pfam" id="PF00023">
    <property type="entry name" value="Ank"/>
    <property type="match status" value="1"/>
</dbReference>
<comment type="caution">
    <text evidence="1">The sequence shown here is derived from an EMBL/GenBank/DDBJ whole genome shotgun (WGS) entry which is preliminary data.</text>
</comment>
<sequence>MRLREAIREWKLKRILSRQQRHEAKKQRAETLFSYIYPDDACWDKMKEAVNLGDLAFIQKHTLTCHHHRSGLLLPVAARKGRLDVVKHLYTISDSEMDPQVMENTLKVAARMNHLPILVWAHVNNLGGWSYKLMDVAAAFGRLKVVKWLHKYRTEGCTTDAMDNAAGKGHLKVVKWLHRHRTEGCTVAAMDHAAADGKLTTVQWLHKHRTEGCTTDAMDEAARHGEVFVIKWLHEHRHEGCTTSAMDSAASNGYLQIVKWLHENRTEGCTTAAMDQAAANGHEDILEWLQQTRTEGCTTAAMDNAAKRGNWQVVLWLDKHRNEGCTAKAMDKAAKRGDLPMVKWLHEHQNAGCTTEAMDQAAACGELDMVEWLHNNRTEGCTTQAMDMAAKRGYFETVQFLHENRTEGCTFGALNVAIAHQDVKLVKFLYENRPELSQWPQFKHVETLRVLLGSNDYRDAGMLECIIDSRRNRHAHAETTRVDEENQLKDHNGSSQVTRFRLTLVKFVLNHKLAESSFGISHLVSLYIVQDYQQRINPIEAADRGYIYWLALYGALGSGHLGWLACRGNFDGARRMHDCMNKTSCEWKCDDQFKLLTMERGDLAYIQWHIRNCSMKFDEVIYLAIWTGRNDVIRWIQTHYLRGNQDNAVSGEARWHEEPMQTELDFAAAANDLFTVEYLHNVKYEDGRCSTKAMDLAAANGHFEMVRWLHNHRREGCTTDAMDMAATNGHLDVLKWLHHHRREGYTMLAADGAAANGHLQVIQWLYAVDETSRGKLAPAKVLTAGQFESQETRRFRDSLPSILGNIRSQRHSPLDLAAYHGHFEVVKFLHEHQGGRLIATQAMDLAALSGHLRIVRYLHNNRSEGCSATAVYGALRHKYYKVALYLYQHRPECEQWPSDEDLPGFVETLLKSRIDPVIRQLLSFFYLHRNVQLSPRVMDQAALEGDINLVRVIHELGLGNCTTTALDFSAMKGDMEMIKFLHFNRSEGCTPNAMDGAAEAGRFDAVEFLHDHRTEGCTRNAIDLAARNGHEDIVKFLLLNRKDGHSPYATYWATVNNHVGVVRCMVDSKTLVDVDKCLQVARSHKNREMIEIFEELAVSRDVQRSSSSRSRARRIDTHCTKKIAAICPPQSIMLRAMRDFLSQSASDDLVSIRSS</sequence>
<dbReference type="OrthoDB" id="74529at2759"/>
<dbReference type="SUPFAM" id="SSF48403">
    <property type="entry name" value="Ankyrin repeat"/>
    <property type="match status" value="3"/>
</dbReference>
<proteinExistence type="predicted"/>
<dbReference type="InterPro" id="IPR002110">
    <property type="entry name" value="Ankyrin_rpt"/>
</dbReference>
<dbReference type="EMBL" id="SPLM01000109">
    <property type="protein sequence ID" value="TMW59362.1"/>
    <property type="molecule type" value="Genomic_DNA"/>
</dbReference>
<name>A0A8K1CA33_PYTOL</name>
<evidence type="ECO:0000313" key="2">
    <source>
        <dbReference type="Proteomes" id="UP000794436"/>
    </source>
</evidence>
<dbReference type="Proteomes" id="UP000794436">
    <property type="component" value="Unassembled WGS sequence"/>
</dbReference>
<keyword evidence="2" id="KW-1185">Reference proteome</keyword>
<dbReference type="InterPro" id="IPR036770">
    <property type="entry name" value="Ankyrin_rpt-contain_sf"/>
</dbReference>
<dbReference type="SMART" id="SM00248">
    <property type="entry name" value="ANK"/>
    <property type="match status" value="7"/>
</dbReference>
<dbReference type="Gene3D" id="1.25.40.20">
    <property type="entry name" value="Ankyrin repeat-containing domain"/>
    <property type="match status" value="5"/>
</dbReference>
<reference evidence="1" key="1">
    <citation type="submission" date="2019-03" db="EMBL/GenBank/DDBJ databases">
        <title>Long read genome sequence of the mycoparasitic Pythium oligandrum ATCC 38472 isolated from sugarbeet rhizosphere.</title>
        <authorList>
            <person name="Gaulin E."/>
        </authorList>
    </citation>
    <scope>NUCLEOTIDE SEQUENCE</scope>
    <source>
        <strain evidence="1">ATCC 38472_TT</strain>
    </source>
</reference>